<feature type="domain" description="Terpene synthase N-terminal" evidence="6">
    <location>
        <begin position="65"/>
        <end position="159"/>
    </location>
</feature>
<dbReference type="SUPFAM" id="SSF48239">
    <property type="entry name" value="Terpenoid cyclases/Protein prenyltransferases"/>
    <property type="match status" value="1"/>
</dbReference>
<evidence type="ECO:0000256" key="3">
    <source>
        <dbReference type="ARBA" id="ARBA00022842"/>
    </source>
</evidence>
<evidence type="ECO:0000256" key="4">
    <source>
        <dbReference type="ARBA" id="ARBA00023211"/>
    </source>
</evidence>
<dbReference type="GO" id="GO:0010333">
    <property type="term" value="F:terpene synthase activity"/>
    <property type="evidence" value="ECO:0007669"/>
    <property type="project" value="InterPro"/>
</dbReference>
<evidence type="ECO:0000256" key="1">
    <source>
        <dbReference type="ARBA" id="ARBA00001936"/>
    </source>
</evidence>
<dbReference type="PANTHER" id="PTHR31225:SF245">
    <property type="entry name" value="(-)-ALPHA-TERPINEOL SYNTHASE-LIKE"/>
    <property type="match status" value="1"/>
</dbReference>
<keyword evidence="4" id="KW-0464">Manganese</keyword>
<comment type="cofactor">
    <cofactor evidence="1">
        <name>Mn(2+)</name>
        <dbReference type="ChEBI" id="CHEBI:29035"/>
    </cofactor>
</comment>
<reference evidence="7" key="2">
    <citation type="submission" date="2022-03" db="EMBL/GenBank/DDBJ databases">
        <title>Draft title - Genomic analysis of global carrot germplasm unveils the trajectory of domestication and the origin of high carotenoid orange carrot.</title>
        <authorList>
            <person name="Iorizzo M."/>
            <person name="Ellison S."/>
            <person name="Senalik D."/>
            <person name="Macko-Podgorni A."/>
            <person name="Grzebelus D."/>
            <person name="Bostan H."/>
            <person name="Rolling W."/>
            <person name="Curaba J."/>
            <person name="Simon P."/>
        </authorList>
    </citation>
    <scope>NUCLEOTIDE SEQUENCE</scope>
    <source>
        <tissue evidence="7">Leaf</tissue>
    </source>
</reference>
<protein>
    <recommendedName>
        <fullName evidence="6">Terpene synthase N-terminal domain-containing protein</fullName>
    </recommendedName>
</protein>
<dbReference type="PANTHER" id="PTHR31225">
    <property type="entry name" value="OS04G0344100 PROTEIN-RELATED"/>
    <property type="match status" value="1"/>
</dbReference>
<evidence type="ECO:0000256" key="2">
    <source>
        <dbReference type="ARBA" id="ARBA00001946"/>
    </source>
</evidence>
<reference evidence="7" key="1">
    <citation type="journal article" date="2016" name="Nat. Genet.">
        <title>A high-quality carrot genome assembly provides new insights into carotenoid accumulation and asterid genome evolution.</title>
        <authorList>
            <person name="Iorizzo M."/>
            <person name="Ellison S."/>
            <person name="Senalik D."/>
            <person name="Zeng P."/>
            <person name="Satapoomin P."/>
            <person name="Huang J."/>
            <person name="Bowman M."/>
            <person name="Iovene M."/>
            <person name="Sanseverino W."/>
            <person name="Cavagnaro P."/>
            <person name="Yildiz M."/>
            <person name="Macko-Podgorni A."/>
            <person name="Moranska E."/>
            <person name="Grzebelus E."/>
            <person name="Grzebelus D."/>
            <person name="Ashrafi H."/>
            <person name="Zheng Z."/>
            <person name="Cheng S."/>
            <person name="Spooner D."/>
            <person name="Van Deynze A."/>
            <person name="Simon P."/>
        </authorList>
    </citation>
    <scope>NUCLEOTIDE SEQUENCE</scope>
    <source>
        <tissue evidence="7">Leaf</tissue>
    </source>
</reference>
<keyword evidence="8" id="KW-1185">Reference proteome</keyword>
<dbReference type="InterPro" id="IPR008930">
    <property type="entry name" value="Terpenoid_cyclase/PrenylTrfase"/>
</dbReference>
<dbReference type="AlphaFoldDB" id="A0AAF1B124"/>
<dbReference type="InterPro" id="IPR050148">
    <property type="entry name" value="Terpene_synthase-like"/>
</dbReference>
<dbReference type="Proteomes" id="UP000077755">
    <property type="component" value="Chromosome 5"/>
</dbReference>
<dbReference type="KEGG" id="dcr:108219944"/>
<proteinExistence type="predicted"/>
<dbReference type="EMBL" id="CP093347">
    <property type="protein sequence ID" value="WOH02599.1"/>
    <property type="molecule type" value="Genomic_DNA"/>
</dbReference>
<dbReference type="GO" id="GO:0016114">
    <property type="term" value="P:terpenoid biosynthetic process"/>
    <property type="evidence" value="ECO:0007669"/>
    <property type="project" value="InterPro"/>
</dbReference>
<evidence type="ECO:0000256" key="5">
    <source>
        <dbReference type="ARBA" id="ARBA00023239"/>
    </source>
</evidence>
<gene>
    <name evidence="7" type="ORF">DCAR_0521988</name>
</gene>
<comment type="cofactor">
    <cofactor evidence="2">
        <name>Mg(2+)</name>
        <dbReference type="ChEBI" id="CHEBI:18420"/>
    </cofactor>
</comment>
<organism evidence="7 8">
    <name type="scientific">Daucus carota subsp. sativus</name>
    <name type="common">Carrot</name>
    <dbReference type="NCBI Taxonomy" id="79200"/>
    <lineage>
        <taxon>Eukaryota</taxon>
        <taxon>Viridiplantae</taxon>
        <taxon>Streptophyta</taxon>
        <taxon>Embryophyta</taxon>
        <taxon>Tracheophyta</taxon>
        <taxon>Spermatophyta</taxon>
        <taxon>Magnoliopsida</taxon>
        <taxon>eudicotyledons</taxon>
        <taxon>Gunneridae</taxon>
        <taxon>Pentapetalae</taxon>
        <taxon>asterids</taxon>
        <taxon>campanulids</taxon>
        <taxon>Apiales</taxon>
        <taxon>Apiaceae</taxon>
        <taxon>Apioideae</taxon>
        <taxon>Scandiceae</taxon>
        <taxon>Daucinae</taxon>
        <taxon>Daucus</taxon>
        <taxon>Daucus sect. Daucus</taxon>
    </lineage>
</organism>
<evidence type="ECO:0000259" key="6">
    <source>
        <dbReference type="Pfam" id="PF01397"/>
    </source>
</evidence>
<keyword evidence="5" id="KW-0456">Lyase</keyword>
<name>A0AAF1B124_DAUCS</name>
<sequence>MALQCLSSTLLVTALPRSSVPLERHHNKSFATQRSVQCIKTRATIINQDSGAALRRNANYPPSSWDYNFVKSLTSDYTEERYARQLDELKDDVKRLIHAETDDPLAKLKLLDTVQRLGLNYRFQNDVKQAVAVIYNDISDESLSDDLYTTALQFRMLRELAWIYRVTRRVRSGGSKMNPIL</sequence>
<keyword evidence="3" id="KW-0460">Magnesium</keyword>
<dbReference type="InterPro" id="IPR036965">
    <property type="entry name" value="Terpene_synth_N_sf"/>
</dbReference>
<dbReference type="Gene3D" id="1.50.10.130">
    <property type="entry name" value="Terpene synthase, N-terminal domain"/>
    <property type="match status" value="1"/>
</dbReference>
<evidence type="ECO:0000313" key="8">
    <source>
        <dbReference type="Proteomes" id="UP000077755"/>
    </source>
</evidence>
<accession>A0AAF1B124</accession>
<dbReference type="Pfam" id="PF01397">
    <property type="entry name" value="Terpene_synth"/>
    <property type="match status" value="1"/>
</dbReference>
<dbReference type="InterPro" id="IPR001906">
    <property type="entry name" value="Terpene_synth_N"/>
</dbReference>
<evidence type="ECO:0000313" key="7">
    <source>
        <dbReference type="EMBL" id="WOH02599.1"/>
    </source>
</evidence>